<organism evidence="1 2">
    <name type="scientific">Paenibacillus whitsoniae</name>
    <dbReference type="NCBI Taxonomy" id="2496558"/>
    <lineage>
        <taxon>Bacteria</taxon>
        <taxon>Bacillati</taxon>
        <taxon>Bacillota</taxon>
        <taxon>Bacilli</taxon>
        <taxon>Bacillales</taxon>
        <taxon>Paenibacillaceae</taxon>
        <taxon>Paenibacillus</taxon>
    </lineage>
</organism>
<keyword evidence="2" id="KW-1185">Reference proteome</keyword>
<evidence type="ECO:0000313" key="1">
    <source>
        <dbReference type="EMBL" id="RTE10693.1"/>
    </source>
</evidence>
<gene>
    <name evidence="1" type="ORF">EJQ19_05320</name>
</gene>
<reference evidence="1 2" key="1">
    <citation type="submission" date="2018-12" db="EMBL/GenBank/DDBJ databases">
        <title>Bacillus ochoae sp. nov., Paenibacillus whitsoniae sp. nov., Paenibacillus spiritus sp. nov. Isolated from the Mars Exploration Rover during spacecraft assembly.</title>
        <authorList>
            <person name="Seuylemezian A."/>
            <person name="Vaishampayan P."/>
        </authorList>
    </citation>
    <scope>NUCLEOTIDE SEQUENCE [LARGE SCALE GENOMIC DNA]</scope>
    <source>
        <strain evidence="1 2">MER 54</strain>
    </source>
</reference>
<dbReference type="EMBL" id="RXHU01000015">
    <property type="protein sequence ID" value="RTE10693.1"/>
    <property type="molecule type" value="Genomic_DNA"/>
</dbReference>
<sequence length="209" mass="23672">MYRAQVKKGGAVNFVSALTASAGQWERELREQGVNTVAVFAKEGSLFLYLEAVGEQAVAWQWPAPCLVLLEEWPGADGGHRHTVPMMPIYRDGEPPNARRTDAHERLGSLARLRPEMYSSYIFYHFALQEEKPYGFNPTYAIGAHEELIFSYHELPAPVFEPGAARHAWPESVLPSTNWHALMESHFQLWPGGDQGPVPWEKMNLIYCF</sequence>
<dbReference type="RefSeq" id="WP_126140156.1">
    <property type="nucleotide sequence ID" value="NZ_RXHU01000015.1"/>
</dbReference>
<proteinExistence type="predicted"/>
<evidence type="ECO:0000313" key="2">
    <source>
        <dbReference type="Proteomes" id="UP000276128"/>
    </source>
</evidence>
<accession>A0A430JI45</accession>
<dbReference type="OrthoDB" id="3229063at2"/>
<name>A0A430JI45_9BACL</name>
<dbReference type="AlphaFoldDB" id="A0A430JI45"/>
<comment type="caution">
    <text evidence="1">The sequence shown here is derived from an EMBL/GenBank/DDBJ whole genome shotgun (WGS) entry which is preliminary data.</text>
</comment>
<dbReference type="Proteomes" id="UP000276128">
    <property type="component" value="Unassembled WGS sequence"/>
</dbReference>
<protein>
    <submittedName>
        <fullName evidence="1">Uncharacterized protein</fullName>
    </submittedName>
</protein>